<feature type="transmembrane region" description="Helical" evidence="8">
    <location>
        <begin position="337"/>
        <end position="363"/>
    </location>
</feature>
<keyword evidence="3 8" id="KW-0813">Transport</keyword>
<reference evidence="10 13" key="3">
    <citation type="journal article" date="2017" name="Nat. Microbiol.">
        <title>Natural product diversity associated with the nematode symbionts Photorhabdus and Xenorhabdus.</title>
        <authorList>
            <person name="Tobias N.J."/>
            <person name="Wolff H."/>
            <person name="Djahanschiri B."/>
            <person name="Grundmann F."/>
            <person name="Kronenwerth M."/>
            <person name="Shi Y.M."/>
            <person name="Simonyi S."/>
            <person name="Grun P."/>
            <person name="Shapiro-Ilan D."/>
            <person name="Pidot S.J."/>
            <person name="Stinear T.P."/>
            <person name="Ebersberger I."/>
            <person name="Bode H.B."/>
        </authorList>
    </citation>
    <scope>NUCLEOTIDE SEQUENCE [LARGE SCALE GENOMIC DNA]</scope>
    <source>
        <strain evidence="10 13">DSM 17908</strain>
    </source>
</reference>
<evidence type="ECO:0000313" key="10">
    <source>
        <dbReference type="EMBL" id="PHM44972.1"/>
    </source>
</evidence>
<feature type="transmembrane region" description="Helical" evidence="8">
    <location>
        <begin position="279"/>
        <end position="299"/>
    </location>
</feature>
<dbReference type="Proteomes" id="UP000198919">
    <property type="component" value="Unassembled WGS sequence"/>
</dbReference>
<evidence type="ECO:0000313" key="13">
    <source>
        <dbReference type="Proteomes" id="UP000224607"/>
    </source>
</evidence>
<dbReference type="GO" id="GO:0005886">
    <property type="term" value="C:plasma membrane"/>
    <property type="evidence" value="ECO:0007669"/>
    <property type="project" value="UniProtKB-SubCell"/>
</dbReference>
<dbReference type="GO" id="GO:1990961">
    <property type="term" value="P:xenobiotic detoxification by transmembrane export across the plasma membrane"/>
    <property type="evidence" value="ECO:0007669"/>
    <property type="project" value="InterPro"/>
</dbReference>
<keyword evidence="8" id="KW-0997">Cell inner membrane</keyword>
<evidence type="ECO:0000256" key="8">
    <source>
        <dbReference type="RuleBase" id="RU365088"/>
    </source>
</evidence>
<dbReference type="SUPFAM" id="SSF103473">
    <property type="entry name" value="MFS general substrate transporter"/>
    <property type="match status" value="1"/>
</dbReference>
<keyword evidence="6 8" id="KW-1133">Transmembrane helix</keyword>
<evidence type="ECO:0000256" key="2">
    <source>
        <dbReference type="ARBA" id="ARBA00006236"/>
    </source>
</evidence>
<feature type="transmembrane region" description="Helical" evidence="8">
    <location>
        <begin position="305"/>
        <end position="325"/>
    </location>
</feature>
<feature type="transmembrane region" description="Helical" evidence="8">
    <location>
        <begin position="49"/>
        <end position="65"/>
    </location>
</feature>
<feature type="transmembrane region" description="Helical" evidence="8">
    <location>
        <begin position="134"/>
        <end position="153"/>
    </location>
</feature>
<comment type="caution">
    <text evidence="8">Lacks conserved residue(s) required for the propagation of feature annotation.</text>
</comment>
<dbReference type="RefSeq" id="WP_092507890.1">
    <property type="nucleotide sequence ID" value="NZ_CAWNQB010000023.1"/>
</dbReference>
<gene>
    <name evidence="11" type="ORF">SAMN05421680_1036</name>
    <name evidence="10" type="ORF">Xmau_01177</name>
</gene>
<feature type="domain" description="Major facilitator superfamily (MFS) profile" evidence="9">
    <location>
        <begin position="7"/>
        <end position="394"/>
    </location>
</feature>
<evidence type="ECO:0000256" key="3">
    <source>
        <dbReference type="ARBA" id="ARBA00022448"/>
    </source>
</evidence>
<evidence type="ECO:0000256" key="5">
    <source>
        <dbReference type="ARBA" id="ARBA00022692"/>
    </source>
</evidence>
<dbReference type="OrthoDB" id="9814303at2"/>
<organism evidence="11 12">
    <name type="scientific">Xenorhabdus mauleonii</name>
    <dbReference type="NCBI Taxonomy" id="351675"/>
    <lineage>
        <taxon>Bacteria</taxon>
        <taxon>Pseudomonadati</taxon>
        <taxon>Pseudomonadota</taxon>
        <taxon>Gammaproteobacteria</taxon>
        <taxon>Enterobacterales</taxon>
        <taxon>Morganellaceae</taxon>
        <taxon>Xenorhabdus</taxon>
    </lineage>
</organism>
<dbReference type="InterPro" id="IPR004812">
    <property type="entry name" value="Efflux_drug-R_Bcr/CmlA"/>
</dbReference>
<dbReference type="PANTHER" id="PTHR23502:SF132">
    <property type="entry name" value="POLYAMINE TRANSPORTER 2-RELATED"/>
    <property type="match status" value="1"/>
</dbReference>
<dbReference type="InterPro" id="IPR020846">
    <property type="entry name" value="MFS_dom"/>
</dbReference>
<feature type="transmembrane region" description="Helical" evidence="8">
    <location>
        <begin position="248"/>
        <end position="267"/>
    </location>
</feature>
<keyword evidence="7 8" id="KW-0472">Membrane</keyword>
<feature type="transmembrane region" description="Helical" evidence="8">
    <location>
        <begin position="214"/>
        <end position="233"/>
    </location>
</feature>
<dbReference type="CDD" id="cd17320">
    <property type="entry name" value="MFS_MdfA_MDR_like"/>
    <property type="match status" value="1"/>
</dbReference>
<sequence>MKNKFHSILFIVLMAFLSMGGLISSDIFLPALDKMGNYYNVSESNVQSSIAIFLFSIAISQLIYGPLSDCLGRKNTLIIGMIIWLISTACVFYSTHINELLLLRLFQGIGACAGITLSRAIINDLMEKEEAANVYLIIFPFVGMSPAIAPMIGGILNEYYGWKACFLFLVIFIIVTLILCLLVLKESLPIEKRQKLNIKNIFNNIYQVLLNKEFLYYSAIPCFAYAAYFSYLIESPFILKTMGLSEKYIGYTYITLSLSYVLGNLVAKKLNRQQSLRKTISHGYMFFSIGSVAFTIQMILSPYPLLTSVITISILTFGNGFLLPLGTASAISASTQAAGTASGVMGTLQLGSGGLASLLIGYMSHHDPIKSAIIITIVALIGSSIYLIGHRNYNLN</sequence>
<dbReference type="InterPro" id="IPR011701">
    <property type="entry name" value="MFS"/>
</dbReference>
<evidence type="ECO:0000313" key="11">
    <source>
        <dbReference type="EMBL" id="SFI68719.1"/>
    </source>
</evidence>
<dbReference type="AlphaFoldDB" id="A0A1I3K8A3"/>
<comment type="subcellular location">
    <subcellularLocation>
        <location evidence="8">Cell inner membrane</location>
        <topology evidence="8">Multi-pass membrane protein</topology>
    </subcellularLocation>
    <subcellularLocation>
        <location evidence="1">Cell membrane</location>
        <topology evidence="1">Multi-pass membrane protein</topology>
    </subcellularLocation>
</comment>
<feature type="transmembrane region" description="Helical" evidence="8">
    <location>
        <begin position="77"/>
        <end position="95"/>
    </location>
</feature>
<evidence type="ECO:0000313" key="12">
    <source>
        <dbReference type="Proteomes" id="UP000198919"/>
    </source>
</evidence>
<dbReference type="PROSITE" id="PS50850">
    <property type="entry name" value="MFS"/>
    <property type="match status" value="1"/>
</dbReference>
<feature type="transmembrane region" description="Helical" evidence="8">
    <location>
        <begin position="159"/>
        <end position="184"/>
    </location>
</feature>
<evidence type="ECO:0000256" key="7">
    <source>
        <dbReference type="ARBA" id="ARBA00023136"/>
    </source>
</evidence>
<dbReference type="Proteomes" id="UP000224607">
    <property type="component" value="Unassembled WGS sequence"/>
</dbReference>
<evidence type="ECO:0000256" key="1">
    <source>
        <dbReference type="ARBA" id="ARBA00004651"/>
    </source>
</evidence>
<proteinExistence type="inferred from homology"/>
<dbReference type="EMBL" id="NITY01000003">
    <property type="protein sequence ID" value="PHM44972.1"/>
    <property type="molecule type" value="Genomic_DNA"/>
</dbReference>
<keyword evidence="5 8" id="KW-0812">Transmembrane</keyword>
<comment type="similarity">
    <text evidence="2 8">Belongs to the major facilitator superfamily. Bcr/CmlA family.</text>
</comment>
<dbReference type="Pfam" id="PF07690">
    <property type="entry name" value="MFS_1"/>
    <property type="match status" value="1"/>
</dbReference>
<dbReference type="NCBIfam" id="TIGR00710">
    <property type="entry name" value="efflux_Bcr_CflA"/>
    <property type="match status" value="1"/>
</dbReference>
<evidence type="ECO:0000259" key="9">
    <source>
        <dbReference type="PROSITE" id="PS50850"/>
    </source>
</evidence>
<dbReference type="GO" id="GO:0042910">
    <property type="term" value="F:xenobiotic transmembrane transporter activity"/>
    <property type="evidence" value="ECO:0007669"/>
    <property type="project" value="InterPro"/>
</dbReference>
<keyword evidence="13" id="KW-1185">Reference proteome</keyword>
<dbReference type="EMBL" id="FORG01000003">
    <property type="protein sequence ID" value="SFI68719.1"/>
    <property type="molecule type" value="Genomic_DNA"/>
</dbReference>
<evidence type="ECO:0000256" key="6">
    <source>
        <dbReference type="ARBA" id="ARBA00022989"/>
    </source>
</evidence>
<dbReference type="Gene3D" id="1.20.1720.10">
    <property type="entry name" value="Multidrug resistance protein D"/>
    <property type="match status" value="1"/>
</dbReference>
<reference evidence="11" key="2">
    <citation type="submission" date="2016-10" db="EMBL/GenBank/DDBJ databases">
        <authorList>
            <person name="de Groot N.N."/>
        </authorList>
    </citation>
    <scope>NUCLEOTIDE SEQUENCE [LARGE SCALE GENOMIC DNA]</scope>
    <source>
        <strain evidence="11">DSM 17908</strain>
    </source>
</reference>
<feature type="transmembrane region" description="Helical" evidence="8">
    <location>
        <begin position="101"/>
        <end position="122"/>
    </location>
</feature>
<accession>A0A1I3K8A3</accession>
<evidence type="ECO:0000256" key="4">
    <source>
        <dbReference type="ARBA" id="ARBA00022475"/>
    </source>
</evidence>
<dbReference type="InterPro" id="IPR036259">
    <property type="entry name" value="MFS_trans_sf"/>
</dbReference>
<keyword evidence="4" id="KW-1003">Cell membrane</keyword>
<dbReference type="PANTHER" id="PTHR23502">
    <property type="entry name" value="MAJOR FACILITATOR SUPERFAMILY"/>
    <property type="match status" value="1"/>
</dbReference>
<name>A0A1I3K8A3_9GAMM</name>
<reference evidence="12" key="1">
    <citation type="submission" date="2016-10" db="EMBL/GenBank/DDBJ databases">
        <authorList>
            <person name="Varghese N."/>
            <person name="Submissions S."/>
        </authorList>
    </citation>
    <scope>NUCLEOTIDE SEQUENCE [LARGE SCALE GENOMIC DNA]</scope>
    <source>
        <strain evidence="12">DSM 17908</strain>
    </source>
</reference>
<feature type="transmembrane region" description="Helical" evidence="8">
    <location>
        <begin position="369"/>
        <end position="389"/>
    </location>
</feature>
<dbReference type="STRING" id="351675.SAMN05421680_1036"/>
<protein>
    <recommendedName>
        <fullName evidence="8">Bcr/CflA family efflux transporter</fullName>
    </recommendedName>
</protein>